<evidence type="ECO:0000256" key="5">
    <source>
        <dbReference type="ARBA" id="ARBA00023163"/>
    </source>
</evidence>
<dbReference type="GO" id="GO:0030170">
    <property type="term" value="F:pyridoxal phosphate binding"/>
    <property type="evidence" value="ECO:0007669"/>
    <property type="project" value="InterPro"/>
</dbReference>
<dbReference type="SUPFAM" id="SSF53383">
    <property type="entry name" value="PLP-dependent transferases"/>
    <property type="match status" value="1"/>
</dbReference>
<keyword evidence="7" id="KW-0808">Transferase</keyword>
<evidence type="ECO:0000256" key="2">
    <source>
        <dbReference type="ARBA" id="ARBA00022898"/>
    </source>
</evidence>
<accession>A0A1M7AMD9</accession>
<gene>
    <name evidence="7" type="ORF">SAMN05444266_103340</name>
</gene>
<dbReference type="PANTHER" id="PTHR46577:SF1">
    <property type="entry name" value="HTH-TYPE TRANSCRIPTIONAL REGULATORY PROTEIN GABR"/>
    <property type="match status" value="1"/>
</dbReference>
<dbReference type="PROSITE" id="PS50949">
    <property type="entry name" value="HTH_GNTR"/>
    <property type="match status" value="1"/>
</dbReference>
<dbReference type="EMBL" id="FRBL01000003">
    <property type="protein sequence ID" value="SHL43835.1"/>
    <property type="molecule type" value="Genomic_DNA"/>
</dbReference>
<dbReference type="CDD" id="cd07377">
    <property type="entry name" value="WHTH_GntR"/>
    <property type="match status" value="1"/>
</dbReference>
<dbReference type="GO" id="GO:0003700">
    <property type="term" value="F:DNA-binding transcription factor activity"/>
    <property type="evidence" value="ECO:0007669"/>
    <property type="project" value="InterPro"/>
</dbReference>
<dbReference type="InterPro" id="IPR051446">
    <property type="entry name" value="HTH_trans_reg/aminotransferase"/>
</dbReference>
<dbReference type="AlphaFoldDB" id="A0A1M7AMD9"/>
<dbReference type="Gene3D" id="3.40.640.10">
    <property type="entry name" value="Type I PLP-dependent aspartate aminotransferase-like (Major domain)"/>
    <property type="match status" value="1"/>
</dbReference>
<dbReference type="STRING" id="1419482.SAMN05444266_103340"/>
<dbReference type="GO" id="GO:0003677">
    <property type="term" value="F:DNA binding"/>
    <property type="evidence" value="ECO:0007669"/>
    <property type="project" value="UniProtKB-KW"/>
</dbReference>
<sequence>MLPYKSLIKIDRKGRQPIYLQVANRFISLIRDGLIRPGAYLPGSRILAEMLVLHRKTVVAAYDELASQDWVVPVPRKGMMVATNLPQIKPRTFAGAQHAYGQDPPFTLNPVPELPHPRTAGKRQKLVVNDGFPDVRLAPLDEWIRECRSLIQQPSYHRYLTTTTPSGNDHLRAQLVRHLSATRGLNIIPENTMITRGAQMSIYLAAALLISKGDHVIVGSPNYYFADLTFEQLGANLLRVPVDKDGIDVDAVEQLCKKKKIKLLYVISHHHHPTTVTLSAERRMKLLEIIRKYNLAVIEDDYDYDFYYSAAPIVPLASADHGGNVIYVGSFTKSLGLSLRIGFMIAPEKFMQQAAALRRLMDLGGDNLVEEALANMLKDGTIGRHLKKANKVYRERRDIAGDLLQKQLGDYVSFQLPQGGMAIWLQVDPKLKIQRLVEEVAGMGLTLNYSYQYYYGTKPGNAIRFGFAALNQRELGQAVTIIRKGIGRL</sequence>
<reference evidence="7 8" key="1">
    <citation type="submission" date="2016-11" db="EMBL/GenBank/DDBJ databases">
        <authorList>
            <person name="Jaros S."/>
            <person name="Januszkiewicz K."/>
            <person name="Wedrychowicz H."/>
        </authorList>
    </citation>
    <scope>NUCLEOTIDE SEQUENCE [LARGE SCALE GENOMIC DNA]</scope>
    <source>
        <strain evidence="7 8">DSM 27406</strain>
    </source>
</reference>
<evidence type="ECO:0000256" key="4">
    <source>
        <dbReference type="ARBA" id="ARBA00023125"/>
    </source>
</evidence>
<keyword evidence="7" id="KW-0032">Aminotransferase</keyword>
<dbReference type="Pfam" id="PF00392">
    <property type="entry name" value="GntR"/>
    <property type="match status" value="1"/>
</dbReference>
<keyword evidence="4" id="KW-0238">DNA-binding</keyword>
<feature type="domain" description="HTH gntR-type" evidence="6">
    <location>
        <begin position="16"/>
        <end position="84"/>
    </location>
</feature>
<dbReference type="Gene3D" id="1.10.10.10">
    <property type="entry name" value="Winged helix-like DNA-binding domain superfamily/Winged helix DNA-binding domain"/>
    <property type="match status" value="1"/>
</dbReference>
<dbReference type="InterPro" id="IPR000524">
    <property type="entry name" value="Tscrpt_reg_HTH_GntR"/>
</dbReference>
<keyword evidence="3" id="KW-0805">Transcription regulation</keyword>
<organism evidence="7 8">
    <name type="scientific">Chitinophaga jiangningensis</name>
    <dbReference type="NCBI Taxonomy" id="1419482"/>
    <lineage>
        <taxon>Bacteria</taxon>
        <taxon>Pseudomonadati</taxon>
        <taxon>Bacteroidota</taxon>
        <taxon>Chitinophagia</taxon>
        <taxon>Chitinophagales</taxon>
        <taxon>Chitinophagaceae</taxon>
        <taxon>Chitinophaga</taxon>
    </lineage>
</organism>
<dbReference type="SMART" id="SM00345">
    <property type="entry name" value="HTH_GNTR"/>
    <property type="match status" value="1"/>
</dbReference>
<keyword evidence="8" id="KW-1185">Reference proteome</keyword>
<dbReference type="Proteomes" id="UP000184420">
    <property type="component" value="Unassembled WGS sequence"/>
</dbReference>
<comment type="similarity">
    <text evidence="1">In the C-terminal section; belongs to the class-I pyridoxal-phosphate-dependent aminotransferase family.</text>
</comment>
<keyword evidence="5" id="KW-0804">Transcription</keyword>
<dbReference type="PANTHER" id="PTHR46577">
    <property type="entry name" value="HTH-TYPE TRANSCRIPTIONAL REGULATORY PROTEIN GABR"/>
    <property type="match status" value="1"/>
</dbReference>
<evidence type="ECO:0000256" key="3">
    <source>
        <dbReference type="ARBA" id="ARBA00023015"/>
    </source>
</evidence>
<evidence type="ECO:0000256" key="1">
    <source>
        <dbReference type="ARBA" id="ARBA00005384"/>
    </source>
</evidence>
<dbReference type="InterPro" id="IPR015421">
    <property type="entry name" value="PyrdxlP-dep_Trfase_major"/>
</dbReference>
<dbReference type="GO" id="GO:0008483">
    <property type="term" value="F:transaminase activity"/>
    <property type="evidence" value="ECO:0007669"/>
    <property type="project" value="UniProtKB-KW"/>
</dbReference>
<evidence type="ECO:0000313" key="8">
    <source>
        <dbReference type="Proteomes" id="UP000184420"/>
    </source>
</evidence>
<dbReference type="InterPro" id="IPR036390">
    <property type="entry name" value="WH_DNA-bd_sf"/>
</dbReference>
<dbReference type="InterPro" id="IPR004839">
    <property type="entry name" value="Aminotransferase_I/II_large"/>
</dbReference>
<dbReference type="RefSeq" id="WP_073080127.1">
    <property type="nucleotide sequence ID" value="NZ_FRBL01000003.1"/>
</dbReference>
<evidence type="ECO:0000259" key="6">
    <source>
        <dbReference type="PROSITE" id="PS50949"/>
    </source>
</evidence>
<dbReference type="CDD" id="cd00609">
    <property type="entry name" value="AAT_like"/>
    <property type="match status" value="1"/>
</dbReference>
<dbReference type="SUPFAM" id="SSF46785">
    <property type="entry name" value="Winged helix' DNA-binding domain"/>
    <property type="match status" value="1"/>
</dbReference>
<name>A0A1M7AMD9_9BACT</name>
<keyword evidence="2" id="KW-0663">Pyridoxal phosphate</keyword>
<protein>
    <submittedName>
        <fullName evidence="7">GntR family transcriptional regulator / MocR family aminotransferase</fullName>
    </submittedName>
</protein>
<dbReference type="InterPro" id="IPR015424">
    <property type="entry name" value="PyrdxlP-dep_Trfase"/>
</dbReference>
<proteinExistence type="inferred from homology"/>
<dbReference type="OrthoDB" id="594134at2"/>
<dbReference type="Pfam" id="PF00155">
    <property type="entry name" value="Aminotran_1_2"/>
    <property type="match status" value="1"/>
</dbReference>
<evidence type="ECO:0000313" key="7">
    <source>
        <dbReference type="EMBL" id="SHL43835.1"/>
    </source>
</evidence>
<dbReference type="InterPro" id="IPR036388">
    <property type="entry name" value="WH-like_DNA-bd_sf"/>
</dbReference>